<evidence type="ECO:0000313" key="3">
    <source>
        <dbReference type="EMBL" id="MBW6437311.1"/>
    </source>
</evidence>
<evidence type="ECO:0000313" key="2">
    <source>
        <dbReference type="EMBL" id="MBW6437304.1"/>
    </source>
</evidence>
<dbReference type="RefSeq" id="WP_220146656.1">
    <property type="nucleotide sequence ID" value="NZ_JAHXZI010000015.1"/>
</dbReference>
<dbReference type="Proteomes" id="UP001519863">
    <property type="component" value="Unassembled WGS sequence"/>
</dbReference>
<accession>A0ABS7BA52</accession>
<proteinExistence type="predicted"/>
<reference evidence="2" key="2">
    <citation type="submission" date="2021-07" db="EMBL/GenBank/DDBJ databases">
        <authorList>
            <person name="Luo X."/>
        </authorList>
    </citation>
    <scope>NUCLEOTIDE SEQUENCE</scope>
    <source>
        <strain evidence="2">NEAU-M9</strain>
    </source>
</reference>
<comment type="caution">
    <text evidence="2">The sequence shown here is derived from an EMBL/GenBank/DDBJ whole genome shotgun (WGS) entry which is preliminary data.</text>
</comment>
<organism evidence="2 4">
    <name type="scientific">Actinoplanes hulinensis</name>
    <dbReference type="NCBI Taxonomy" id="1144547"/>
    <lineage>
        <taxon>Bacteria</taxon>
        <taxon>Bacillati</taxon>
        <taxon>Actinomycetota</taxon>
        <taxon>Actinomycetes</taxon>
        <taxon>Micromonosporales</taxon>
        <taxon>Micromonosporaceae</taxon>
        <taxon>Actinoplanes</taxon>
    </lineage>
</organism>
<feature type="compositionally biased region" description="Low complexity" evidence="1">
    <location>
        <begin position="64"/>
        <end position="89"/>
    </location>
</feature>
<gene>
    <name evidence="2" type="ORF">KZ829_26560</name>
    <name evidence="3" type="ORF">KZ829_26595</name>
</gene>
<protein>
    <submittedName>
        <fullName evidence="2">Uncharacterized protein</fullName>
    </submittedName>
</protein>
<evidence type="ECO:0000256" key="1">
    <source>
        <dbReference type="SAM" id="MobiDB-lite"/>
    </source>
</evidence>
<sequence>MTGRRLAALLAVPLLLAAAWMIGGALFTHPPLDVGGVVVVPAGNRPTAPATAPAIGASTQPGDPATRAPAPPSSGTATSAPATTPSARTPAPPGATRVTNGPAPTAGDDDDDDDGIDDDCADR</sequence>
<name>A0ABS7BA52_9ACTN</name>
<dbReference type="EMBL" id="JAHXZI010000015">
    <property type="protein sequence ID" value="MBW6437311.1"/>
    <property type="molecule type" value="Genomic_DNA"/>
</dbReference>
<feature type="compositionally biased region" description="Acidic residues" evidence="1">
    <location>
        <begin position="107"/>
        <end position="123"/>
    </location>
</feature>
<dbReference type="EMBL" id="JAHXZI010000015">
    <property type="protein sequence ID" value="MBW6437304.1"/>
    <property type="molecule type" value="Genomic_DNA"/>
</dbReference>
<feature type="compositionally biased region" description="Low complexity" evidence="1">
    <location>
        <begin position="42"/>
        <end position="57"/>
    </location>
</feature>
<evidence type="ECO:0000313" key="4">
    <source>
        <dbReference type="Proteomes" id="UP001519863"/>
    </source>
</evidence>
<reference evidence="2 4" key="1">
    <citation type="journal article" date="2013" name="Antonie Van Leeuwenhoek">
        <title>Actinoplanes hulinensis sp. nov., a novel actinomycete isolated from soybean root (Glycine max (L.) Merr).</title>
        <authorList>
            <person name="Shen Y."/>
            <person name="Liu C."/>
            <person name="Wang X."/>
            <person name="Zhao J."/>
            <person name="Jia F."/>
            <person name="Zhang Y."/>
            <person name="Wang L."/>
            <person name="Yang D."/>
            <person name="Xiang W."/>
        </authorList>
    </citation>
    <scope>NUCLEOTIDE SEQUENCE [LARGE SCALE GENOMIC DNA]</scope>
    <source>
        <strain evidence="2 4">NEAU-M9</strain>
    </source>
</reference>
<feature type="region of interest" description="Disordered" evidence="1">
    <location>
        <begin position="42"/>
        <end position="123"/>
    </location>
</feature>
<keyword evidence="4" id="KW-1185">Reference proteome</keyword>